<sequence>MHLRVVIKKDLNCYRSFLDGGYKAMQIDIGRLPLDKAPDL</sequence>
<keyword evidence="2" id="KW-1185">Reference proteome</keyword>
<name>A0ABZ0TQY5_9SPHI</name>
<evidence type="ECO:0000313" key="1">
    <source>
        <dbReference type="EMBL" id="WPU95550.1"/>
    </source>
</evidence>
<protein>
    <submittedName>
        <fullName evidence="1">Uncharacterized protein</fullName>
    </submittedName>
</protein>
<dbReference type="RefSeq" id="WP_321564658.1">
    <property type="nucleotide sequence ID" value="NZ_CP139558.1"/>
</dbReference>
<dbReference type="Proteomes" id="UP001324380">
    <property type="component" value="Chromosome"/>
</dbReference>
<dbReference type="EMBL" id="CP139558">
    <property type="protein sequence ID" value="WPU95550.1"/>
    <property type="molecule type" value="Genomic_DNA"/>
</dbReference>
<gene>
    <name evidence="1" type="ORF">SNE25_08445</name>
</gene>
<proteinExistence type="predicted"/>
<accession>A0ABZ0TQY5</accession>
<organism evidence="1 2">
    <name type="scientific">Mucilaginibacter sabulilitoris</name>
    <dbReference type="NCBI Taxonomy" id="1173583"/>
    <lineage>
        <taxon>Bacteria</taxon>
        <taxon>Pseudomonadati</taxon>
        <taxon>Bacteroidota</taxon>
        <taxon>Sphingobacteriia</taxon>
        <taxon>Sphingobacteriales</taxon>
        <taxon>Sphingobacteriaceae</taxon>
        <taxon>Mucilaginibacter</taxon>
    </lineage>
</organism>
<evidence type="ECO:0000313" key="2">
    <source>
        <dbReference type="Proteomes" id="UP001324380"/>
    </source>
</evidence>
<reference evidence="1 2" key="1">
    <citation type="submission" date="2023-11" db="EMBL/GenBank/DDBJ databases">
        <title>Analysis of the Genomes of Mucilaginibacter gossypii cycad 4 and M. sabulilitoris SNA2: microbes with the potential for plant growth promotion.</title>
        <authorList>
            <person name="Hirsch A.M."/>
            <person name="Humm E."/>
            <person name="Rubbi M."/>
            <person name="Del Vecchio G."/>
            <person name="Ha S.M."/>
            <person name="Pellegrini M."/>
            <person name="Gunsalus R.P."/>
        </authorList>
    </citation>
    <scope>NUCLEOTIDE SEQUENCE [LARGE SCALE GENOMIC DNA]</scope>
    <source>
        <strain evidence="1 2">SNA2</strain>
    </source>
</reference>